<feature type="domain" description="Beta-galactosidase 1-like first all-beta" evidence="7">
    <location>
        <begin position="385"/>
        <end position="501"/>
    </location>
</feature>
<evidence type="ECO:0000259" key="6">
    <source>
        <dbReference type="Pfam" id="PF01301"/>
    </source>
</evidence>
<dbReference type="InterPro" id="IPR017853">
    <property type="entry name" value="GH"/>
</dbReference>
<reference evidence="9" key="1">
    <citation type="journal article" date="2014" name="Int. J. Syst. Evol. Microbiol.">
        <title>Complete genome sequence of Corynebacterium casei LMG S-19264T (=DSM 44701T), isolated from a smear-ripened cheese.</title>
        <authorList>
            <consortium name="US DOE Joint Genome Institute (JGI-PGF)"/>
            <person name="Walter F."/>
            <person name="Albersmeier A."/>
            <person name="Kalinowski J."/>
            <person name="Ruckert C."/>
        </authorList>
    </citation>
    <scope>NUCLEOTIDE SEQUENCE</scope>
    <source>
        <strain evidence="9">CGMCC 4.7306</strain>
    </source>
</reference>
<dbReference type="Gene3D" id="2.60.120.260">
    <property type="entry name" value="Galactose-binding domain-like"/>
    <property type="match status" value="2"/>
</dbReference>
<dbReference type="Pfam" id="PF01301">
    <property type="entry name" value="Glyco_hydro_35"/>
    <property type="match status" value="1"/>
</dbReference>
<evidence type="ECO:0000256" key="2">
    <source>
        <dbReference type="ARBA" id="ARBA00022801"/>
    </source>
</evidence>
<evidence type="ECO:0000259" key="7">
    <source>
        <dbReference type="Pfam" id="PF21317"/>
    </source>
</evidence>
<feature type="active site" description="Proton donor" evidence="4">
    <location>
        <position position="173"/>
    </location>
</feature>
<dbReference type="InterPro" id="IPR048913">
    <property type="entry name" value="BetaGal_gal-bd"/>
</dbReference>
<protein>
    <submittedName>
        <fullName evidence="9">Beta-galactosidase</fullName>
    </submittedName>
</protein>
<dbReference type="InterPro" id="IPR008979">
    <property type="entry name" value="Galactose-bd-like_sf"/>
</dbReference>
<dbReference type="Pfam" id="PF21467">
    <property type="entry name" value="BetaGal_gal-bd"/>
    <property type="match status" value="1"/>
</dbReference>
<dbReference type="Gene3D" id="3.20.20.80">
    <property type="entry name" value="Glycosidases"/>
    <property type="match status" value="1"/>
</dbReference>
<feature type="domain" description="Glycoside hydrolase 35 catalytic" evidence="6">
    <location>
        <begin position="23"/>
        <end position="340"/>
    </location>
</feature>
<feature type="domain" description="Beta-galactosidase galactose-binding" evidence="8">
    <location>
        <begin position="525"/>
        <end position="584"/>
    </location>
</feature>
<evidence type="ECO:0000313" key="9">
    <source>
        <dbReference type="EMBL" id="GGL80550.1"/>
    </source>
</evidence>
<evidence type="ECO:0000313" key="10">
    <source>
        <dbReference type="Proteomes" id="UP000613840"/>
    </source>
</evidence>
<organism evidence="9 10">
    <name type="scientific">Microlunatus endophyticus</name>
    <dbReference type="NCBI Taxonomy" id="1716077"/>
    <lineage>
        <taxon>Bacteria</taxon>
        <taxon>Bacillati</taxon>
        <taxon>Actinomycetota</taxon>
        <taxon>Actinomycetes</taxon>
        <taxon>Propionibacteriales</taxon>
        <taxon>Propionibacteriaceae</taxon>
        <taxon>Microlunatus</taxon>
    </lineage>
</organism>
<dbReference type="PIRSF" id="PIRSF006336">
    <property type="entry name" value="B-gal"/>
    <property type="match status" value="1"/>
</dbReference>
<dbReference type="InterPro" id="IPR026283">
    <property type="entry name" value="B-gal_1-like"/>
</dbReference>
<dbReference type="EMBL" id="BMMZ01000015">
    <property type="protein sequence ID" value="GGL80550.1"/>
    <property type="molecule type" value="Genomic_DNA"/>
</dbReference>
<dbReference type="InterPro" id="IPR048912">
    <property type="entry name" value="BetaGal1-like_ABD1"/>
</dbReference>
<evidence type="ECO:0000256" key="5">
    <source>
        <dbReference type="RuleBase" id="RU003679"/>
    </source>
</evidence>
<dbReference type="InterPro" id="IPR031330">
    <property type="entry name" value="Gly_Hdrlase_35_cat"/>
</dbReference>
<keyword evidence="3" id="KW-0326">Glycosidase</keyword>
<proteinExistence type="inferred from homology"/>
<feature type="active site" description="Nucleophile" evidence="4">
    <location>
        <position position="249"/>
    </location>
</feature>
<dbReference type="Proteomes" id="UP000613840">
    <property type="component" value="Unassembled WGS sequence"/>
</dbReference>
<evidence type="ECO:0000256" key="4">
    <source>
        <dbReference type="PIRSR" id="PIRSR006336-1"/>
    </source>
</evidence>
<name>A0A917SGK1_9ACTN</name>
<dbReference type="FunFam" id="3.20.20.80:FF:000115">
    <property type="entry name" value="Beta-galactosidase"/>
    <property type="match status" value="1"/>
</dbReference>
<evidence type="ECO:0000256" key="3">
    <source>
        <dbReference type="ARBA" id="ARBA00023295"/>
    </source>
</evidence>
<dbReference type="AlphaFoldDB" id="A0A917SGK1"/>
<evidence type="ECO:0000259" key="8">
    <source>
        <dbReference type="Pfam" id="PF21467"/>
    </source>
</evidence>
<reference evidence="9" key="2">
    <citation type="submission" date="2020-09" db="EMBL/GenBank/DDBJ databases">
        <authorList>
            <person name="Sun Q."/>
            <person name="Zhou Y."/>
        </authorList>
    </citation>
    <scope>NUCLEOTIDE SEQUENCE</scope>
    <source>
        <strain evidence="9">CGMCC 4.7306</strain>
    </source>
</reference>
<evidence type="ECO:0000256" key="1">
    <source>
        <dbReference type="ARBA" id="ARBA00009809"/>
    </source>
</evidence>
<dbReference type="SUPFAM" id="SSF51445">
    <property type="entry name" value="(Trans)glycosidases"/>
    <property type="match status" value="1"/>
</dbReference>
<keyword evidence="10" id="KW-1185">Reference proteome</keyword>
<dbReference type="SUPFAM" id="SSF49785">
    <property type="entry name" value="Galactose-binding domain-like"/>
    <property type="match status" value="1"/>
</dbReference>
<dbReference type="InterPro" id="IPR001944">
    <property type="entry name" value="Glycoside_Hdrlase_35"/>
</dbReference>
<dbReference type="GO" id="GO:0005975">
    <property type="term" value="P:carbohydrate metabolic process"/>
    <property type="evidence" value="ECO:0007669"/>
    <property type="project" value="InterPro"/>
</dbReference>
<keyword evidence="2" id="KW-0378">Hydrolase</keyword>
<dbReference type="Pfam" id="PF21317">
    <property type="entry name" value="BetaGal_ABD_1"/>
    <property type="match status" value="1"/>
</dbReference>
<comment type="caution">
    <text evidence="9">The sequence shown here is derived from an EMBL/GenBank/DDBJ whole genome shotgun (WGS) entry which is preliminary data.</text>
</comment>
<dbReference type="GO" id="GO:0004565">
    <property type="term" value="F:beta-galactosidase activity"/>
    <property type="evidence" value="ECO:0007669"/>
    <property type="project" value="InterPro"/>
</dbReference>
<dbReference type="PANTHER" id="PTHR23421">
    <property type="entry name" value="BETA-GALACTOSIDASE RELATED"/>
    <property type="match status" value="1"/>
</dbReference>
<comment type="similarity">
    <text evidence="1 5">Belongs to the glycosyl hydrolase 35 family.</text>
</comment>
<sequence length="607" mass="66706">MTPVRSGLVNQTGVQLTIDGDHFRRNGEPHQIISGALHYFRIPAELWEDRLLRLKALGCNTVETYVAWNFHLPYADRPADFTGMRDLGRFLDLAASQDLDILVRPGPYICAEWDNGGFPAWLLDDHRAVAALRTSDPAFLDHVDAWFDELAPIIVRRQADRGGRVVGVQVENEYGSYGNDHAYLEHLRDGLIERGVSVLLFTSDGPSELMLSGGTLPDTFATVNFGSRQQEAFDLLGRVRPDTPGMCMEFWNGWFDHYGEQHHTRSADSAADELAGMLAAGRSVNLYMAHGGTNFGPWSGANAADDGELQPTVTSYDYDSPIAEDGRLTEKFHAFRRVIAAHTGSTPPEPPADQAVQPEREVDVDGFIALQAVLDQLEPVAAPAPDSFEHLGLNHGVVRYRTTIPGPISGEISITGLADLAELRLDGQLVGRLGGPRLDPGFPAAVDHKIPIEVGPGDHRLDVSVFSLGRVNFGPHLGSTKGLTRVRLDYQQLFGYEQYALELTEIPDLGRSDRGPSWQPPADEPGFHRASVIIDEPVDAYLALPGWQLGYLYLNGFNLGRYWNPAGPQQTLYAPAPLWRAGANELIILEFGDPGGRIAWRTEPDLG</sequence>
<gene>
    <name evidence="9" type="ORF">GCM10011575_43520</name>
</gene>
<accession>A0A917SGK1</accession>
<dbReference type="PRINTS" id="PR00742">
    <property type="entry name" value="GLHYDRLASE35"/>
</dbReference>